<feature type="domain" description="DUF2520" evidence="2">
    <location>
        <begin position="127"/>
        <end position="252"/>
    </location>
</feature>
<proteinExistence type="predicted"/>
<comment type="caution">
    <text evidence="3">The sequence shown here is derived from an EMBL/GenBank/DDBJ whole genome shotgun (WGS) entry which is preliminary data.</text>
</comment>
<feature type="domain" description="Putative oxidoreductase/dehydrogenase Rossmann-like" evidence="1">
    <location>
        <begin position="2"/>
        <end position="104"/>
    </location>
</feature>
<name>A0A364RIC8_9BACT</name>
<dbReference type="Gene3D" id="3.40.50.720">
    <property type="entry name" value="NAD(P)-binding Rossmann-like Domain"/>
    <property type="match status" value="1"/>
</dbReference>
<evidence type="ECO:0000259" key="2">
    <source>
        <dbReference type="Pfam" id="PF10728"/>
    </source>
</evidence>
<dbReference type="InterPro" id="IPR018931">
    <property type="entry name" value="DUF2520"/>
</dbReference>
<reference evidence="3 4" key="2">
    <citation type="submission" date="2018-07" db="EMBL/GenBank/DDBJ databases">
        <title>Pontibacter sp. 2b14 genomic sequence and assembly.</title>
        <authorList>
            <person name="Du Z.-J."/>
        </authorList>
    </citation>
    <scope>NUCLEOTIDE SEQUENCE [LARGE SCALE GENOMIC DNA]</scope>
    <source>
        <strain evidence="3 4">2b14</strain>
    </source>
</reference>
<evidence type="ECO:0000259" key="1">
    <source>
        <dbReference type="Pfam" id="PF10727"/>
    </source>
</evidence>
<dbReference type="InterPro" id="IPR008927">
    <property type="entry name" value="6-PGluconate_DH-like_C_sf"/>
</dbReference>
<dbReference type="PANTHER" id="PTHR40459:SF1">
    <property type="entry name" value="CONSERVED HYPOTHETICAL ALANINE AND LEUCINE RICH PROTEIN"/>
    <property type="match status" value="1"/>
</dbReference>
<dbReference type="SUPFAM" id="SSF51735">
    <property type="entry name" value="NAD(P)-binding Rossmann-fold domains"/>
    <property type="match status" value="1"/>
</dbReference>
<dbReference type="Pfam" id="PF10728">
    <property type="entry name" value="DUF2520"/>
    <property type="match status" value="1"/>
</dbReference>
<sequence length="259" mass="28015">MNIALIGAGNVAWHLAQAFTKAGHKVVTVYSRTATQRDELLQLLPNARATEKTDFTNLAVDVVVLAVPDAAIAGVAAQLQVKPGTVVVHTSGSQPLALLQSITGAKIGVFYPLQTFSKQKALDLKLVPFLVEAEDEATLDQLTQLAQSISNQVQQVNSEARKQLHLAAVFACNFTNHLLGISHQLLQNAGLPHTLLQPLIQETIAKAALYPPFEVQTGPASRHDATTIQAHLQMLEQQPVFQELYLKLTQSIQAQSLAK</sequence>
<dbReference type="InterPro" id="IPR037108">
    <property type="entry name" value="TM1727-like_C_sf"/>
</dbReference>
<dbReference type="SUPFAM" id="SSF48179">
    <property type="entry name" value="6-phosphogluconate dehydrogenase C-terminal domain-like"/>
    <property type="match status" value="1"/>
</dbReference>
<accession>A0A364RIC8</accession>
<evidence type="ECO:0000313" key="3">
    <source>
        <dbReference type="EMBL" id="RAU83976.1"/>
    </source>
</evidence>
<dbReference type="PANTHER" id="PTHR40459">
    <property type="entry name" value="CONSERVED HYPOTHETICAL ALANINE AND LEUCINE RICH PROTEIN"/>
    <property type="match status" value="1"/>
</dbReference>
<dbReference type="OrthoDB" id="9810755at2"/>
<dbReference type="EMBL" id="QMDV01000001">
    <property type="protein sequence ID" value="RAU83976.1"/>
    <property type="molecule type" value="Genomic_DNA"/>
</dbReference>
<dbReference type="InterPro" id="IPR019665">
    <property type="entry name" value="OxRdtase/DH_put_Rossmann_dom"/>
</dbReference>
<reference evidence="3 4" key="1">
    <citation type="submission" date="2018-06" db="EMBL/GenBank/DDBJ databases">
        <authorList>
            <person name="Liu Z.-W."/>
        </authorList>
    </citation>
    <scope>NUCLEOTIDE SEQUENCE [LARGE SCALE GENOMIC DNA]</scope>
    <source>
        <strain evidence="3 4">2b14</strain>
    </source>
</reference>
<dbReference type="InterPro" id="IPR036291">
    <property type="entry name" value="NAD(P)-bd_dom_sf"/>
</dbReference>
<protein>
    <submittedName>
        <fullName evidence="3">DUF2520 domain-containing protein</fullName>
    </submittedName>
</protein>
<organism evidence="3 4">
    <name type="scientific">Pontibacter arcticus</name>
    <dbReference type="NCBI Taxonomy" id="2080288"/>
    <lineage>
        <taxon>Bacteria</taxon>
        <taxon>Pseudomonadati</taxon>
        <taxon>Bacteroidota</taxon>
        <taxon>Cytophagia</taxon>
        <taxon>Cytophagales</taxon>
        <taxon>Hymenobacteraceae</taxon>
        <taxon>Pontibacter</taxon>
    </lineage>
</organism>
<gene>
    <name evidence="3" type="ORF">DP923_02630</name>
</gene>
<dbReference type="Gene3D" id="1.10.1040.20">
    <property type="entry name" value="ProC-like, C-terminal domain"/>
    <property type="match status" value="1"/>
</dbReference>
<dbReference type="Pfam" id="PF10727">
    <property type="entry name" value="Rossmann-like"/>
    <property type="match status" value="1"/>
</dbReference>
<dbReference type="AlphaFoldDB" id="A0A364RIC8"/>
<evidence type="ECO:0000313" key="4">
    <source>
        <dbReference type="Proteomes" id="UP000251692"/>
    </source>
</evidence>
<dbReference type="Proteomes" id="UP000251692">
    <property type="component" value="Unassembled WGS sequence"/>
</dbReference>
<keyword evidence="4" id="KW-1185">Reference proteome</keyword>
<dbReference type="RefSeq" id="WP_112304076.1">
    <property type="nucleotide sequence ID" value="NZ_QMDV01000001.1"/>
</dbReference>